<evidence type="ECO:0000256" key="1">
    <source>
        <dbReference type="SAM" id="MobiDB-lite"/>
    </source>
</evidence>
<sequence length="540" mass="64116">MRVIAEGTDEYNAEREEGRDWFYSLSPIEKFRHVCKVMFIKEEFTRQDDDPFTEEVIQWFEEERDNLWQAVLNNCKNRYDASAAELSSCLRLSMTELNKRLFKIKPELLDSYQRNETEWRAMNWFRQTCEVVGVTEARFEMMKTNTKLVEMIVKCAREIALNHGFSEVVNDKWKHDPKLEANEFSEDLFRAVFRRVLQTIDLRQDLMEKNPEIVEIVIQATTNQSFTFEKEPISDVRFDSAWRTIYESCLHRSGPAVEELRGRMRRSAADYFKTKHGNNPNFEKLRRKNEIEWKTSVWFKESCSRLLITNDRYKMVCFQTTLRYYAKRVLFSKILIKDFQMKTNPEMVKMIGKCARKTALKHGFSEVINNEEKRDPKLADREFVIALFRAIPNRCLKYLDPLETEFAEHFIESRKLWIEQLKVSEEEKKSLMEYLIYLQKEIDEKDPFVVHNGQKMRASKVDLKKFDFDEDDNGEIKVIDRKMKNKDPKSLEEGSEEEIDEESDEETDEDSDDDSEEESEEEEEEGEGSVISSMLGRLGL</sequence>
<feature type="region of interest" description="Disordered" evidence="1">
    <location>
        <begin position="479"/>
        <end position="540"/>
    </location>
</feature>
<name>A0A1I7TUC5_9PELO</name>
<accession>A0A1I7TUC5</accession>
<dbReference type="Proteomes" id="UP000095282">
    <property type="component" value="Unplaced"/>
</dbReference>
<proteinExistence type="predicted"/>
<organism evidence="2 3">
    <name type="scientific">Caenorhabditis tropicalis</name>
    <dbReference type="NCBI Taxonomy" id="1561998"/>
    <lineage>
        <taxon>Eukaryota</taxon>
        <taxon>Metazoa</taxon>
        <taxon>Ecdysozoa</taxon>
        <taxon>Nematoda</taxon>
        <taxon>Chromadorea</taxon>
        <taxon>Rhabditida</taxon>
        <taxon>Rhabditina</taxon>
        <taxon>Rhabditomorpha</taxon>
        <taxon>Rhabditoidea</taxon>
        <taxon>Rhabditidae</taxon>
        <taxon>Peloderinae</taxon>
        <taxon>Caenorhabditis</taxon>
    </lineage>
</organism>
<feature type="compositionally biased region" description="Basic and acidic residues" evidence="1">
    <location>
        <begin position="479"/>
        <end position="492"/>
    </location>
</feature>
<reference evidence="3" key="1">
    <citation type="submission" date="2016-11" db="UniProtKB">
        <authorList>
            <consortium name="WormBaseParasite"/>
        </authorList>
    </citation>
    <scope>IDENTIFICATION</scope>
</reference>
<dbReference type="AlphaFoldDB" id="A0A1I7TUC5"/>
<keyword evidence="2" id="KW-1185">Reference proteome</keyword>
<evidence type="ECO:0000313" key="3">
    <source>
        <dbReference type="WBParaSite" id="Csp11.Scaffold629.g11872.t1"/>
    </source>
</evidence>
<protein>
    <submittedName>
        <fullName evidence="3">SPK domain-containing protein</fullName>
    </submittedName>
</protein>
<feature type="compositionally biased region" description="Acidic residues" evidence="1">
    <location>
        <begin position="493"/>
        <end position="527"/>
    </location>
</feature>
<evidence type="ECO:0000313" key="2">
    <source>
        <dbReference type="Proteomes" id="UP000095282"/>
    </source>
</evidence>
<dbReference type="WBParaSite" id="Csp11.Scaffold629.g11872.t1">
    <property type="protein sequence ID" value="Csp11.Scaffold629.g11872.t1"/>
    <property type="gene ID" value="Csp11.Scaffold629.g11872"/>
</dbReference>